<dbReference type="AlphaFoldDB" id="A0A0N5C4S8"/>
<evidence type="ECO:0000313" key="2">
    <source>
        <dbReference type="WBParaSite" id="SPAL_0001295900.1"/>
    </source>
</evidence>
<evidence type="ECO:0000313" key="1">
    <source>
        <dbReference type="Proteomes" id="UP000046392"/>
    </source>
</evidence>
<keyword evidence="1" id="KW-1185">Reference proteome</keyword>
<organism evidence="1 2">
    <name type="scientific">Strongyloides papillosus</name>
    <name type="common">Intestinal threadworm</name>
    <dbReference type="NCBI Taxonomy" id="174720"/>
    <lineage>
        <taxon>Eukaryota</taxon>
        <taxon>Metazoa</taxon>
        <taxon>Ecdysozoa</taxon>
        <taxon>Nematoda</taxon>
        <taxon>Chromadorea</taxon>
        <taxon>Rhabditida</taxon>
        <taxon>Tylenchina</taxon>
        <taxon>Panagrolaimomorpha</taxon>
        <taxon>Strongyloidoidea</taxon>
        <taxon>Strongyloididae</taxon>
        <taxon>Strongyloides</taxon>
    </lineage>
</organism>
<sequence>MNGVTSNDIQLNLSTNQARKLIEILLHHSKFNDVSPTDTTSDKNDCLTKSYNEIQSFNSNLIYLQKNLHYITKGMDGNFKALNRMMRIGDQNTISHLSQLNDKMVDIKRSILDANSTLHRIMETSSLTRRNFAKKLQIDNLNKSRTQNFVEKKRELPMSLSIIKDSTNIEDFNILDKSLGNVSTGIRTDSLAPWAYDIAVRDYDEINSILGEDDTVESLSDSYPDFINRNVSFCESEAPSSLSFESLSYENSKSSSDSDDVFLTKDDEGLIYFDAEDFEMNNIKEQELPDSFEEHSNTESANMPESNKVWINNVELKGEKRLFDTFNEYLGTDKVYSENLYVEHESKTLCTIGHYEDNNNSRPVTLTEVSYKVMWNKHIGEYFLVFEEQGSMKSKFIVRINNNLK</sequence>
<name>A0A0N5C4S8_STREA</name>
<accession>A0A0N5C4S8</accession>
<dbReference type="Proteomes" id="UP000046392">
    <property type="component" value="Unplaced"/>
</dbReference>
<proteinExistence type="predicted"/>
<protein>
    <submittedName>
        <fullName evidence="2">GOLD domain-containing protein</fullName>
    </submittedName>
</protein>
<dbReference type="WBParaSite" id="SPAL_0001295900.1">
    <property type="protein sequence ID" value="SPAL_0001295900.1"/>
    <property type="gene ID" value="SPAL_0001295900"/>
</dbReference>
<reference evidence="2" key="1">
    <citation type="submission" date="2017-02" db="UniProtKB">
        <authorList>
            <consortium name="WormBaseParasite"/>
        </authorList>
    </citation>
    <scope>IDENTIFICATION</scope>
</reference>